<comment type="caution">
    <text evidence="1">Lacks conserved residue(s) required for the propagation of feature annotation.</text>
</comment>
<dbReference type="SMART" id="SM00254">
    <property type="entry name" value="ShKT"/>
    <property type="match status" value="1"/>
</dbReference>
<sequence>MNFLINVYLFLLFIPSAYFSCEYGENNGWKQFSNNVRYSPGHNSGNRISNEQEDHLKAFNLAFSLIKTLPQNDDCGVKRKKKIFRNHFNHKYNELLNLKILENKLFTKKKCQDKFKFCDIWKENDFCQSTFYSKSYRNHICAKSCGFC</sequence>
<reference evidence="5" key="1">
    <citation type="submission" date="2017-02" db="UniProtKB">
        <authorList>
            <consortium name="WormBaseParasite"/>
        </authorList>
    </citation>
    <scope>IDENTIFICATION</scope>
</reference>
<evidence type="ECO:0000256" key="1">
    <source>
        <dbReference type="PROSITE-ProRule" id="PRU01005"/>
    </source>
</evidence>
<name>A0A0N4ZDP7_PARTI</name>
<dbReference type="Gene3D" id="1.10.10.1940">
    <property type="match status" value="1"/>
</dbReference>
<dbReference type="Pfam" id="PF01549">
    <property type="entry name" value="ShK"/>
    <property type="match status" value="1"/>
</dbReference>
<organism evidence="4 5">
    <name type="scientific">Parastrongyloides trichosuri</name>
    <name type="common">Possum-specific nematode worm</name>
    <dbReference type="NCBI Taxonomy" id="131310"/>
    <lineage>
        <taxon>Eukaryota</taxon>
        <taxon>Metazoa</taxon>
        <taxon>Ecdysozoa</taxon>
        <taxon>Nematoda</taxon>
        <taxon>Chromadorea</taxon>
        <taxon>Rhabditida</taxon>
        <taxon>Tylenchina</taxon>
        <taxon>Panagrolaimomorpha</taxon>
        <taxon>Strongyloidoidea</taxon>
        <taxon>Strongyloididae</taxon>
        <taxon>Parastrongyloides</taxon>
    </lineage>
</organism>
<evidence type="ECO:0000256" key="2">
    <source>
        <dbReference type="SAM" id="SignalP"/>
    </source>
</evidence>
<evidence type="ECO:0000313" key="4">
    <source>
        <dbReference type="Proteomes" id="UP000038045"/>
    </source>
</evidence>
<evidence type="ECO:0000259" key="3">
    <source>
        <dbReference type="PROSITE" id="PS51670"/>
    </source>
</evidence>
<keyword evidence="4" id="KW-1185">Reference proteome</keyword>
<dbReference type="AlphaFoldDB" id="A0A0N4ZDP7"/>
<protein>
    <submittedName>
        <fullName evidence="5">ShKT domain-containing protein</fullName>
    </submittedName>
</protein>
<dbReference type="Proteomes" id="UP000038045">
    <property type="component" value="Unplaced"/>
</dbReference>
<dbReference type="WBParaSite" id="PTRK_0000570650.1">
    <property type="protein sequence ID" value="PTRK_0000570650.1"/>
    <property type="gene ID" value="PTRK_0000570650"/>
</dbReference>
<evidence type="ECO:0000313" key="5">
    <source>
        <dbReference type="WBParaSite" id="PTRK_0000570650.1"/>
    </source>
</evidence>
<accession>A0A0N4ZDP7</accession>
<dbReference type="PROSITE" id="PS51670">
    <property type="entry name" value="SHKT"/>
    <property type="match status" value="1"/>
</dbReference>
<keyword evidence="2" id="KW-0732">Signal</keyword>
<proteinExistence type="predicted"/>
<feature type="chain" id="PRO_5005891557" evidence="2">
    <location>
        <begin position="20"/>
        <end position="148"/>
    </location>
</feature>
<feature type="signal peptide" evidence="2">
    <location>
        <begin position="1"/>
        <end position="19"/>
    </location>
</feature>
<feature type="domain" description="ShKT" evidence="3">
    <location>
        <begin position="111"/>
        <end position="148"/>
    </location>
</feature>
<dbReference type="InterPro" id="IPR003582">
    <property type="entry name" value="ShKT_dom"/>
</dbReference>